<comment type="catalytic activity">
    <reaction evidence="4">
        <text>3-amino-2-oxopropyl phosphate + 1-deoxy-D-xylulose 5-phosphate = pyridoxine 5'-phosphate + phosphate + 2 H2O + H(+)</text>
        <dbReference type="Rhea" id="RHEA:15265"/>
        <dbReference type="ChEBI" id="CHEBI:15377"/>
        <dbReference type="ChEBI" id="CHEBI:15378"/>
        <dbReference type="ChEBI" id="CHEBI:43474"/>
        <dbReference type="ChEBI" id="CHEBI:57279"/>
        <dbReference type="ChEBI" id="CHEBI:57792"/>
        <dbReference type="ChEBI" id="CHEBI:58589"/>
        <dbReference type="EC" id="2.6.99.2"/>
    </reaction>
</comment>
<dbReference type="InterPro" id="IPR013785">
    <property type="entry name" value="Aldolase_TIM"/>
</dbReference>
<evidence type="ECO:0000256" key="3">
    <source>
        <dbReference type="ARBA" id="ARBA00023096"/>
    </source>
</evidence>
<dbReference type="PANTHER" id="PTHR30456">
    <property type="entry name" value="PYRIDOXINE 5'-PHOSPHATE SYNTHASE"/>
    <property type="match status" value="1"/>
</dbReference>
<dbReference type="Proteomes" id="UP000502041">
    <property type="component" value="Chromosome"/>
</dbReference>
<dbReference type="KEGG" id="pvac:HC248_00798"/>
<dbReference type="UniPathway" id="UPA00244">
    <property type="reaction ID" value="UER00313"/>
</dbReference>
<dbReference type="NCBIfam" id="TIGR00559">
    <property type="entry name" value="pdxJ"/>
    <property type="match status" value="1"/>
</dbReference>
<feature type="binding site" evidence="4">
    <location>
        <begin position="244"/>
        <end position="245"/>
    </location>
    <ligand>
        <name>3-amino-2-oxopropyl phosphate</name>
        <dbReference type="ChEBI" id="CHEBI:57279"/>
    </ligand>
</feature>
<protein>
    <recommendedName>
        <fullName evidence="4 5">Pyridoxine 5'-phosphate synthase</fullName>
        <shortName evidence="4">PNP synthase</shortName>
        <ecNumber evidence="4 5">2.6.99.2</ecNumber>
    </recommendedName>
</protein>
<dbReference type="NCBIfam" id="NF003626">
    <property type="entry name" value="PRK05265.1-4"/>
    <property type="match status" value="1"/>
</dbReference>
<comment type="function">
    <text evidence="4">Catalyzes the complicated ring closure reaction between the two acyclic compounds 1-deoxy-D-xylulose-5-phosphate (DXP) and 3-amino-2-oxopropyl phosphate (1-amino-acetone-3-phosphate or AAP) to form pyridoxine 5'-phosphate (PNP) and inorganic phosphate.</text>
</comment>
<proteinExistence type="inferred from homology"/>
<evidence type="ECO:0000256" key="2">
    <source>
        <dbReference type="ARBA" id="ARBA00022679"/>
    </source>
</evidence>
<feature type="binding site" evidence="4">
    <location>
        <position position="52"/>
    </location>
    <ligand>
        <name>1-deoxy-D-xylulose 5-phosphate</name>
        <dbReference type="ChEBI" id="CHEBI:57792"/>
    </ligand>
</feature>
<feature type="binding site" evidence="4">
    <location>
        <position position="25"/>
    </location>
    <ligand>
        <name>3-amino-2-oxopropyl phosphate</name>
        <dbReference type="ChEBI" id="CHEBI:57279"/>
    </ligand>
</feature>
<dbReference type="EC" id="2.6.99.2" evidence="4 5"/>
<feature type="binding site" evidence="4">
    <location>
        <position position="116"/>
    </location>
    <ligand>
        <name>1-deoxy-D-xylulose 5-phosphate</name>
        <dbReference type="ChEBI" id="CHEBI:57792"/>
    </ligand>
</feature>
<comment type="subcellular location">
    <subcellularLocation>
        <location evidence="4">Cytoplasm</location>
    </subcellularLocation>
</comment>
<dbReference type="PANTHER" id="PTHR30456:SF0">
    <property type="entry name" value="PYRIDOXINE 5'-PHOSPHATE SYNTHASE"/>
    <property type="match status" value="1"/>
</dbReference>
<name>A0A6H2H6N2_9BURK</name>
<keyword evidence="2 4" id="KW-0808">Transferase</keyword>
<feature type="binding site" evidence="4">
    <location>
        <position position="222"/>
    </location>
    <ligand>
        <name>3-amino-2-oxopropyl phosphate</name>
        <dbReference type="ChEBI" id="CHEBI:57279"/>
    </ligand>
</feature>
<dbReference type="GO" id="GO:0005829">
    <property type="term" value="C:cytosol"/>
    <property type="evidence" value="ECO:0007669"/>
    <property type="project" value="TreeGrafter"/>
</dbReference>
<dbReference type="Pfam" id="PF03740">
    <property type="entry name" value="PdxJ"/>
    <property type="match status" value="1"/>
</dbReference>
<dbReference type="Gene3D" id="3.20.20.70">
    <property type="entry name" value="Aldolase class I"/>
    <property type="match status" value="1"/>
</dbReference>
<dbReference type="RefSeq" id="WP_168921374.1">
    <property type="nucleotide sequence ID" value="NZ_CP051461.1"/>
</dbReference>
<feature type="site" description="Transition state stabilizer" evidence="4">
    <location>
        <position position="167"/>
    </location>
</feature>
<dbReference type="EMBL" id="CP051461">
    <property type="protein sequence ID" value="QJC55518.1"/>
    <property type="molecule type" value="Genomic_DNA"/>
</dbReference>
<evidence type="ECO:0000256" key="5">
    <source>
        <dbReference type="NCBIfam" id="TIGR00559"/>
    </source>
</evidence>
<organism evidence="6 7">
    <name type="scientific">Polaromonas vacuolata</name>
    <dbReference type="NCBI Taxonomy" id="37448"/>
    <lineage>
        <taxon>Bacteria</taxon>
        <taxon>Pseudomonadati</taxon>
        <taxon>Pseudomonadota</taxon>
        <taxon>Betaproteobacteria</taxon>
        <taxon>Burkholderiales</taxon>
        <taxon>Comamonadaceae</taxon>
        <taxon>Polaromonas</taxon>
    </lineage>
</organism>
<evidence type="ECO:0000313" key="7">
    <source>
        <dbReference type="Proteomes" id="UP000502041"/>
    </source>
</evidence>
<evidence type="ECO:0000256" key="1">
    <source>
        <dbReference type="ARBA" id="ARBA00022490"/>
    </source>
</evidence>
<dbReference type="InterPro" id="IPR004569">
    <property type="entry name" value="PyrdxlP_synth_PdxJ"/>
</dbReference>
<comment type="caution">
    <text evidence="4">Lacks conserved residue(s) required for the propagation of feature annotation.</text>
</comment>
<comment type="subunit">
    <text evidence="4">Homooctamer; tetramer of dimers.</text>
</comment>
<sequence length="289" mass="31115">MNSLGIHKTALSVNINKIALLRNTRHLDVPNVLRAAELSLQAGARGITVHPRPDERHIRGSDVFEIAALMKDWPDREFNVEGNPLQNLMDFVRDLSARGLPIHQCTFVPDSHDQFTSDHGWSFPHDLLQLQPLIAQAHARGVRVSLFMDPVPAAMAAAKQAGADRVELYTESFASAFNSAHAIARVGTHAHARAQLQTVLARFVETAQAAIDVGLGINAGHDLNRANLTEFLIAVPGVQEVSIGHALIADALAMGLDASVKAYQACIDSAEISVKAKAENTVNLSVTSA</sequence>
<reference evidence="6 7" key="1">
    <citation type="submission" date="2020-04" db="EMBL/GenBank/DDBJ databases">
        <title>Complete genome of a Psychrophilic, Marine, Gas Vacuolate Bacterium Polaromonas vacuolata KCTC 22033T.</title>
        <authorList>
            <person name="Hwang K."/>
            <person name="Kim K.M."/>
        </authorList>
    </citation>
    <scope>NUCLEOTIDE SEQUENCE [LARGE SCALE GENOMIC DNA]</scope>
    <source>
        <strain evidence="6 7">KCTC 22033</strain>
    </source>
</reference>
<comment type="similarity">
    <text evidence="4">Belongs to the PNP synthase family.</text>
</comment>
<gene>
    <name evidence="4 6" type="primary">pdxJ</name>
    <name evidence="6" type="ORF">HC248_00798</name>
</gene>
<accession>A0A6H2H6N2</accession>
<feature type="active site" description="Proton donor" evidence="4">
    <location>
        <position position="221"/>
    </location>
</feature>
<feature type="binding site" evidence="4">
    <location>
        <position position="57"/>
    </location>
    <ligand>
        <name>1-deoxy-D-xylulose 5-phosphate</name>
        <dbReference type="ChEBI" id="CHEBI:57792"/>
    </ligand>
</feature>
<dbReference type="GO" id="GO:0033856">
    <property type="term" value="F:pyridoxine 5'-phosphate synthase activity"/>
    <property type="evidence" value="ECO:0007669"/>
    <property type="project" value="UniProtKB-UniRule"/>
</dbReference>
<dbReference type="HAMAP" id="MF_00279">
    <property type="entry name" value="PdxJ"/>
    <property type="match status" value="1"/>
</dbReference>
<keyword evidence="1 4" id="KW-0963">Cytoplasm</keyword>
<keyword evidence="7" id="KW-1185">Reference proteome</keyword>
<dbReference type="AlphaFoldDB" id="A0A6H2H6N2"/>
<evidence type="ECO:0000256" key="4">
    <source>
        <dbReference type="HAMAP-Rule" id="MF_00279"/>
    </source>
</evidence>
<dbReference type="InterPro" id="IPR036130">
    <property type="entry name" value="Pyridoxine-5'_phos_synth"/>
</dbReference>
<keyword evidence="3 4" id="KW-0664">Pyridoxine biosynthesis</keyword>
<feature type="binding site" evidence="4">
    <location>
        <position position="14"/>
    </location>
    <ligand>
        <name>3-amino-2-oxopropyl phosphate</name>
        <dbReference type="ChEBI" id="CHEBI:57279"/>
    </ligand>
</feature>
<feature type="active site" description="Proton acceptor" evidence="4">
    <location>
        <position position="50"/>
    </location>
</feature>
<comment type="pathway">
    <text evidence="4">Cofactor biosynthesis; pyridoxine 5'-phosphate biosynthesis; pyridoxine 5'-phosphate from D-erythrose 4-phosphate: step 5/5.</text>
</comment>
<dbReference type="SUPFAM" id="SSF63892">
    <property type="entry name" value="Pyridoxine 5'-phosphate synthase"/>
    <property type="match status" value="1"/>
</dbReference>
<dbReference type="GO" id="GO:0008615">
    <property type="term" value="P:pyridoxine biosynthetic process"/>
    <property type="evidence" value="ECO:0007669"/>
    <property type="project" value="UniProtKB-UniRule"/>
</dbReference>
<evidence type="ECO:0000313" key="6">
    <source>
        <dbReference type="EMBL" id="QJC55518.1"/>
    </source>
</evidence>
<feature type="active site" description="Proton acceptor" evidence="4">
    <location>
        <position position="81"/>
    </location>
</feature>